<evidence type="ECO:0000313" key="1">
    <source>
        <dbReference type="EMBL" id="MPN13901.1"/>
    </source>
</evidence>
<reference evidence="1" key="1">
    <citation type="submission" date="2019-08" db="EMBL/GenBank/DDBJ databases">
        <authorList>
            <person name="Kucharzyk K."/>
            <person name="Murdoch R.W."/>
            <person name="Higgins S."/>
            <person name="Loffler F."/>
        </authorList>
    </citation>
    <scope>NUCLEOTIDE SEQUENCE</scope>
</reference>
<dbReference type="AlphaFoldDB" id="A0A645FHP1"/>
<name>A0A645FHP1_9ZZZZ</name>
<comment type="caution">
    <text evidence="1">The sequence shown here is derived from an EMBL/GenBank/DDBJ whole genome shotgun (WGS) entry which is preliminary data.</text>
</comment>
<dbReference type="EMBL" id="VSSQ01060458">
    <property type="protein sequence ID" value="MPN13901.1"/>
    <property type="molecule type" value="Genomic_DNA"/>
</dbReference>
<protein>
    <submittedName>
        <fullName evidence="1">Uncharacterized protein</fullName>
    </submittedName>
</protein>
<accession>A0A645FHP1</accession>
<gene>
    <name evidence="1" type="ORF">SDC9_161227</name>
</gene>
<proteinExistence type="predicted"/>
<sequence>MASLADHLVYRARVAEVEGLDAAPRREEVIVRVGEARKDIASLHIKDHRSGVAFRKYLFIGPQRLDDAAAREDRLRAPGIGHRVYHAVYQRYGVCSDALCHFLKNSSAFSIDYSSLTSSASVRAPKPEAPFT</sequence>
<organism evidence="1">
    <name type="scientific">bioreactor metagenome</name>
    <dbReference type="NCBI Taxonomy" id="1076179"/>
    <lineage>
        <taxon>unclassified sequences</taxon>
        <taxon>metagenomes</taxon>
        <taxon>ecological metagenomes</taxon>
    </lineage>
</organism>